<evidence type="ECO:0000256" key="11">
    <source>
        <dbReference type="ARBA" id="ARBA00023224"/>
    </source>
</evidence>
<dbReference type="Gene3D" id="1.20.1070.10">
    <property type="entry name" value="Rhodopsin 7-helix transmembrane proteins"/>
    <property type="match status" value="1"/>
</dbReference>
<keyword evidence="4 12" id="KW-0812">Transmembrane</keyword>
<feature type="transmembrane region" description="Helical" evidence="12">
    <location>
        <begin position="56"/>
        <end position="77"/>
    </location>
</feature>
<feature type="transmembrane region" description="Helical" evidence="12">
    <location>
        <begin position="21"/>
        <end position="44"/>
    </location>
</feature>
<keyword evidence="8" id="KW-0297">G-protein coupled receptor</keyword>
<keyword evidence="7" id="KW-0157">Chromophore</keyword>
<dbReference type="InterPro" id="IPR027430">
    <property type="entry name" value="Retinal_BS"/>
</dbReference>
<sequence length="98" mass="11091">VAAQQAESASTQKAEKEVSRMIIVMVGSFVTCYAPYALTGLWFANSEEVNKDYRLVTIPAFFSKSSCVYNPLIYIYMNKQVRRTNLILVSEAAKYHIL</sequence>
<feature type="non-terminal residue" evidence="14">
    <location>
        <position position="1"/>
    </location>
</feature>
<evidence type="ECO:0000256" key="12">
    <source>
        <dbReference type="SAM" id="Phobius"/>
    </source>
</evidence>
<keyword evidence="6 12" id="KW-1133">Transmembrane helix</keyword>
<dbReference type="SUPFAM" id="SSF81321">
    <property type="entry name" value="Family A G protein-coupled receptor-like"/>
    <property type="match status" value="1"/>
</dbReference>
<dbReference type="InterPro" id="IPR017452">
    <property type="entry name" value="GPCR_Rhodpsn_7TM"/>
</dbReference>
<keyword evidence="11" id="KW-0807">Transducer</keyword>
<dbReference type="PANTHER" id="PTHR24240">
    <property type="entry name" value="OPSIN"/>
    <property type="match status" value="1"/>
</dbReference>
<feature type="domain" description="G-protein coupled receptors family 1 profile" evidence="13">
    <location>
        <begin position="1"/>
        <end position="74"/>
    </location>
</feature>
<dbReference type="PRINTS" id="PR00237">
    <property type="entry name" value="GPCRRHODOPSN"/>
</dbReference>
<evidence type="ECO:0000256" key="2">
    <source>
        <dbReference type="ARBA" id="ARBA00022543"/>
    </source>
</evidence>
<accession>A0ABV0NPP1</accession>
<dbReference type="Proteomes" id="UP001476798">
    <property type="component" value="Unassembled WGS sequence"/>
</dbReference>
<evidence type="ECO:0000256" key="8">
    <source>
        <dbReference type="ARBA" id="ARBA00023040"/>
    </source>
</evidence>
<evidence type="ECO:0000256" key="6">
    <source>
        <dbReference type="ARBA" id="ARBA00022989"/>
    </source>
</evidence>
<reference evidence="14 15" key="1">
    <citation type="submission" date="2021-06" db="EMBL/GenBank/DDBJ databases">
        <authorList>
            <person name="Palmer J.M."/>
        </authorList>
    </citation>
    <scope>NUCLEOTIDE SEQUENCE [LARGE SCALE GENOMIC DNA]</scope>
    <source>
        <strain evidence="14 15">GA_2019</strain>
        <tissue evidence="14">Muscle</tissue>
    </source>
</reference>
<evidence type="ECO:0000313" key="15">
    <source>
        <dbReference type="Proteomes" id="UP001476798"/>
    </source>
</evidence>
<organism evidence="14 15">
    <name type="scientific">Goodea atripinnis</name>
    <dbReference type="NCBI Taxonomy" id="208336"/>
    <lineage>
        <taxon>Eukaryota</taxon>
        <taxon>Metazoa</taxon>
        <taxon>Chordata</taxon>
        <taxon>Craniata</taxon>
        <taxon>Vertebrata</taxon>
        <taxon>Euteleostomi</taxon>
        <taxon>Actinopterygii</taxon>
        <taxon>Neopterygii</taxon>
        <taxon>Teleostei</taxon>
        <taxon>Neoteleostei</taxon>
        <taxon>Acanthomorphata</taxon>
        <taxon>Ovalentaria</taxon>
        <taxon>Atherinomorphae</taxon>
        <taxon>Cyprinodontiformes</taxon>
        <taxon>Goodeidae</taxon>
        <taxon>Goodea</taxon>
    </lineage>
</organism>
<evidence type="ECO:0000256" key="9">
    <source>
        <dbReference type="ARBA" id="ARBA00023136"/>
    </source>
</evidence>
<evidence type="ECO:0000256" key="7">
    <source>
        <dbReference type="ARBA" id="ARBA00022991"/>
    </source>
</evidence>
<evidence type="ECO:0000313" key="14">
    <source>
        <dbReference type="EMBL" id="MEQ2173021.1"/>
    </source>
</evidence>
<keyword evidence="5" id="KW-0681">Retinal protein</keyword>
<keyword evidence="10" id="KW-0675">Receptor</keyword>
<keyword evidence="3" id="KW-0716">Sensory transduction</keyword>
<protein>
    <submittedName>
        <fullName evidence="14">Opsin-1, short-wave-sensitive 1</fullName>
    </submittedName>
</protein>
<keyword evidence="2" id="KW-0600">Photoreceptor protein</keyword>
<name>A0ABV0NPP1_9TELE</name>
<proteinExistence type="predicted"/>
<evidence type="ECO:0000259" key="13">
    <source>
        <dbReference type="PROSITE" id="PS50262"/>
    </source>
</evidence>
<dbReference type="PROSITE" id="PS00238">
    <property type="entry name" value="OPSIN"/>
    <property type="match status" value="1"/>
</dbReference>
<comment type="caution">
    <text evidence="14">The sequence shown here is derived from an EMBL/GenBank/DDBJ whole genome shotgun (WGS) entry which is preliminary data.</text>
</comment>
<keyword evidence="15" id="KW-1185">Reference proteome</keyword>
<evidence type="ECO:0000256" key="5">
    <source>
        <dbReference type="ARBA" id="ARBA00022925"/>
    </source>
</evidence>
<evidence type="ECO:0000256" key="3">
    <source>
        <dbReference type="ARBA" id="ARBA00022606"/>
    </source>
</evidence>
<evidence type="ECO:0000256" key="1">
    <source>
        <dbReference type="ARBA" id="ARBA00004141"/>
    </source>
</evidence>
<dbReference type="Pfam" id="PF00001">
    <property type="entry name" value="7tm_1"/>
    <property type="match status" value="1"/>
</dbReference>
<keyword evidence="9 12" id="KW-0472">Membrane</keyword>
<evidence type="ECO:0000256" key="4">
    <source>
        <dbReference type="ARBA" id="ARBA00022692"/>
    </source>
</evidence>
<dbReference type="PROSITE" id="PS50262">
    <property type="entry name" value="G_PROTEIN_RECEP_F1_2"/>
    <property type="match status" value="1"/>
</dbReference>
<dbReference type="InterPro" id="IPR050125">
    <property type="entry name" value="GPCR_opsins"/>
</dbReference>
<evidence type="ECO:0000256" key="10">
    <source>
        <dbReference type="ARBA" id="ARBA00023170"/>
    </source>
</evidence>
<dbReference type="EMBL" id="JAHRIO010043569">
    <property type="protein sequence ID" value="MEQ2173021.1"/>
    <property type="molecule type" value="Genomic_DNA"/>
</dbReference>
<gene>
    <name evidence="14" type="primary">OPN1SW1</name>
    <name evidence="14" type="ORF">GOODEAATRI_027434</name>
</gene>
<dbReference type="InterPro" id="IPR000276">
    <property type="entry name" value="GPCR_Rhodpsn"/>
</dbReference>
<comment type="subcellular location">
    <subcellularLocation>
        <location evidence="1">Membrane</location>
        <topology evidence="1">Multi-pass membrane protein</topology>
    </subcellularLocation>
</comment>